<evidence type="ECO:0000313" key="4">
    <source>
        <dbReference type="Proteomes" id="UP000557899"/>
    </source>
</evidence>
<evidence type="ECO:0000256" key="2">
    <source>
        <dbReference type="SAM" id="SignalP"/>
    </source>
</evidence>
<name>A0A7X6PMK6_9CORY</name>
<evidence type="ECO:0000313" key="3">
    <source>
        <dbReference type="EMBL" id="NLA54824.1"/>
    </source>
</evidence>
<feature type="chain" id="PRO_5030686972" description="Secreted protein" evidence="2">
    <location>
        <begin position="25"/>
        <end position="327"/>
    </location>
</feature>
<gene>
    <name evidence="3" type="ORF">GX859_00775</name>
</gene>
<feature type="signal peptide" evidence="2">
    <location>
        <begin position="1"/>
        <end position="24"/>
    </location>
</feature>
<comment type="caution">
    <text evidence="3">The sequence shown here is derived from an EMBL/GenBank/DDBJ whole genome shotgun (WGS) entry which is preliminary data.</text>
</comment>
<evidence type="ECO:0000256" key="1">
    <source>
        <dbReference type="SAM" id="MobiDB-lite"/>
    </source>
</evidence>
<dbReference type="EMBL" id="JAAZHI010000018">
    <property type="protein sequence ID" value="NLA54824.1"/>
    <property type="molecule type" value="Genomic_DNA"/>
</dbReference>
<organism evidence="3 4">
    <name type="scientific">Corynebacterium humireducens</name>
    <dbReference type="NCBI Taxonomy" id="1223514"/>
    <lineage>
        <taxon>Bacteria</taxon>
        <taxon>Bacillati</taxon>
        <taxon>Actinomycetota</taxon>
        <taxon>Actinomycetes</taxon>
        <taxon>Mycobacteriales</taxon>
        <taxon>Corynebacteriaceae</taxon>
        <taxon>Corynebacterium</taxon>
    </lineage>
</organism>
<keyword evidence="2" id="KW-0732">Signal</keyword>
<protein>
    <recommendedName>
        <fullName evidence="5">Secreted protein</fullName>
    </recommendedName>
</protein>
<accession>A0A7X6PMK6</accession>
<evidence type="ECO:0008006" key="5">
    <source>
        <dbReference type="Google" id="ProtNLM"/>
    </source>
</evidence>
<proteinExistence type="predicted"/>
<dbReference type="Proteomes" id="UP000557899">
    <property type="component" value="Unassembled WGS sequence"/>
</dbReference>
<reference evidence="3 4" key="1">
    <citation type="journal article" date="2020" name="Biotechnol. Biofuels">
        <title>New insights from the biogas microbiome by comprehensive genome-resolved metagenomics of nearly 1600 species originating from multiple anaerobic digesters.</title>
        <authorList>
            <person name="Campanaro S."/>
            <person name="Treu L."/>
            <person name="Rodriguez-R L.M."/>
            <person name="Kovalovszki A."/>
            <person name="Ziels R.M."/>
            <person name="Maus I."/>
            <person name="Zhu X."/>
            <person name="Kougias P.G."/>
            <person name="Basile A."/>
            <person name="Luo G."/>
            <person name="Schluter A."/>
            <person name="Konstantinidis K.T."/>
            <person name="Angelidaki I."/>
        </authorList>
    </citation>
    <scope>NUCLEOTIDE SEQUENCE [LARGE SCALE GENOMIC DNA]</scope>
    <source>
        <strain evidence="3">AS15tlH2ME_198</strain>
    </source>
</reference>
<sequence length="327" mass="34337">MRLRTSVVGVLAAGALFLAGCAQEGEREVVVVTEVVTEQAESTVPESTPESTPRGAPPAAPRFTLVRDHRPFTDGSDTYLFRTVSGDITCQMLDDAAAPAYGWVGGCVNGRVDAPRGATVMFSTDSGSSVWELPDGGYPGFFFGSNGAPVLQPGQVLDRGAAACFAPGEDSLGCVNLRDQEGFLISGPDVRRFGAGDYPEIFGRDGVMDVIAPYVRLQFTNGGSVICYESRNDGLYTCGDALDLDFPLMDGVDVQSNAVFFDVSGATPVIHGHNASNVGQAGENAQTVTRGTYAHYGHLIDHDGSRATFTTPQGGTFWVGVDGFGVG</sequence>
<dbReference type="AlphaFoldDB" id="A0A7X6PMK6"/>
<feature type="region of interest" description="Disordered" evidence="1">
    <location>
        <begin position="38"/>
        <end position="60"/>
    </location>
</feature>
<dbReference type="PROSITE" id="PS51257">
    <property type="entry name" value="PROKAR_LIPOPROTEIN"/>
    <property type="match status" value="1"/>
</dbReference>